<dbReference type="EMBL" id="WBVM01000003">
    <property type="protein sequence ID" value="KAB2808309.1"/>
    <property type="molecule type" value="Genomic_DNA"/>
</dbReference>
<reference evidence="1 2" key="1">
    <citation type="submission" date="2019-09" db="EMBL/GenBank/DDBJ databases">
        <title>Pimelobacter sp. isolated from Paulinella.</title>
        <authorList>
            <person name="Jeong S.E."/>
        </authorList>
    </citation>
    <scope>NUCLEOTIDE SEQUENCE [LARGE SCALE GENOMIC DNA]</scope>
    <source>
        <strain evidence="1 2">Pch-N</strain>
    </source>
</reference>
<evidence type="ECO:0000313" key="1">
    <source>
        <dbReference type="EMBL" id="KAB2808309.1"/>
    </source>
</evidence>
<name>A0A4Y3N7P1_NOCSI</name>
<sequence length="100" mass="10496">MSDVQTDDLTFVRRDIGLALLGALVANVGVGLGALDQAFFALAGIAGVWVFVVLWHLGWRLAFPRRMAPGGQDRVMLVVATLGGLVLAGLLAVVAILLLD</sequence>
<dbReference type="Proteomes" id="UP000449906">
    <property type="component" value="Unassembled WGS sequence"/>
</dbReference>
<gene>
    <name evidence="1" type="ORF">F9L07_22605</name>
</gene>
<accession>A0A4Y3N7P1</accession>
<dbReference type="AlphaFoldDB" id="A0A4Y3N7P1"/>
<protein>
    <submittedName>
        <fullName evidence="1">Uncharacterized protein</fullName>
    </submittedName>
</protein>
<proteinExistence type="predicted"/>
<dbReference type="RefSeq" id="WP_141267767.1">
    <property type="nucleotide sequence ID" value="NZ_BJMC01000030.1"/>
</dbReference>
<dbReference type="GeneID" id="96610482"/>
<organism evidence="1 2">
    <name type="scientific">Nocardioides simplex</name>
    <name type="common">Arthrobacter simplex</name>
    <dbReference type="NCBI Taxonomy" id="2045"/>
    <lineage>
        <taxon>Bacteria</taxon>
        <taxon>Bacillati</taxon>
        <taxon>Actinomycetota</taxon>
        <taxon>Actinomycetes</taxon>
        <taxon>Propionibacteriales</taxon>
        <taxon>Nocardioidaceae</taxon>
        <taxon>Pimelobacter</taxon>
    </lineage>
</organism>
<comment type="caution">
    <text evidence="1">The sequence shown here is derived from an EMBL/GenBank/DDBJ whole genome shotgun (WGS) entry which is preliminary data.</text>
</comment>
<evidence type="ECO:0000313" key="2">
    <source>
        <dbReference type="Proteomes" id="UP000449906"/>
    </source>
</evidence>